<keyword evidence="3 6" id="KW-0812">Transmembrane</keyword>
<accession>A0ABU0IVV0</accession>
<organism evidence="8 9">
    <name type="scientific">Caulobacter ginsengisoli</name>
    <dbReference type="NCBI Taxonomy" id="400775"/>
    <lineage>
        <taxon>Bacteria</taxon>
        <taxon>Pseudomonadati</taxon>
        <taxon>Pseudomonadota</taxon>
        <taxon>Alphaproteobacteria</taxon>
        <taxon>Caulobacterales</taxon>
        <taxon>Caulobacteraceae</taxon>
        <taxon>Caulobacter</taxon>
    </lineage>
</organism>
<feature type="transmembrane region" description="Helical" evidence="7">
    <location>
        <begin position="51"/>
        <end position="73"/>
    </location>
</feature>
<keyword evidence="5 7" id="KW-0472">Membrane</keyword>
<dbReference type="PRINTS" id="PR00783">
    <property type="entry name" value="MINTRINSICP"/>
</dbReference>
<dbReference type="RefSeq" id="WP_307352026.1">
    <property type="nucleotide sequence ID" value="NZ_JAUSVS010000009.1"/>
</dbReference>
<evidence type="ECO:0000256" key="2">
    <source>
        <dbReference type="ARBA" id="ARBA00022448"/>
    </source>
</evidence>
<dbReference type="Gene3D" id="1.20.1080.10">
    <property type="entry name" value="Glycerol uptake facilitator protein"/>
    <property type="match status" value="1"/>
</dbReference>
<evidence type="ECO:0000313" key="8">
    <source>
        <dbReference type="EMBL" id="MDQ0466152.1"/>
    </source>
</evidence>
<dbReference type="Pfam" id="PF00230">
    <property type="entry name" value="MIP"/>
    <property type="match status" value="1"/>
</dbReference>
<dbReference type="SUPFAM" id="SSF81338">
    <property type="entry name" value="Aquaporin-like"/>
    <property type="match status" value="1"/>
</dbReference>
<dbReference type="PANTHER" id="PTHR45724">
    <property type="entry name" value="AQUAPORIN NIP2-1"/>
    <property type="match status" value="1"/>
</dbReference>
<feature type="transmembrane region" description="Helical" evidence="7">
    <location>
        <begin position="162"/>
        <end position="182"/>
    </location>
</feature>
<evidence type="ECO:0000256" key="6">
    <source>
        <dbReference type="RuleBase" id="RU000477"/>
    </source>
</evidence>
<sequence>MPVEPPPFGPLRRLTAEFLGSLLLAAVVIGSGVMGQTLAGGNVAIALMGNTLATGAGLVVLIVVFGPISGAHFNPAVSLVAALNCELTWREAGLYALAQIAGCIAGAWTAHLMFGLPVIQVSTHLREGPAQMFSEAVATFGLVATILASVRLRPALTPACVGLYITAAYWFTASTSFANPAITLARSLSDSFAGIAPHSIPAFLLGQVIGALTAWALFGWLLKPARPATP</sequence>
<name>A0ABU0IVV0_9CAUL</name>
<keyword evidence="9" id="KW-1185">Reference proteome</keyword>
<evidence type="ECO:0000256" key="7">
    <source>
        <dbReference type="SAM" id="Phobius"/>
    </source>
</evidence>
<comment type="caution">
    <text evidence="8">The sequence shown here is derived from an EMBL/GenBank/DDBJ whole genome shotgun (WGS) entry which is preliminary data.</text>
</comment>
<evidence type="ECO:0000256" key="4">
    <source>
        <dbReference type="ARBA" id="ARBA00022989"/>
    </source>
</evidence>
<keyword evidence="4 7" id="KW-1133">Transmembrane helix</keyword>
<keyword evidence="2 6" id="KW-0813">Transport</keyword>
<evidence type="ECO:0000256" key="1">
    <source>
        <dbReference type="ARBA" id="ARBA00004141"/>
    </source>
</evidence>
<feature type="transmembrane region" description="Helical" evidence="7">
    <location>
        <begin position="202"/>
        <end position="222"/>
    </location>
</feature>
<dbReference type="Proteomes" id="UP001228905">
    <property type="component" value="Unassembled WGS sequence"/>
</dbReference>
<evidence type="ECO:0000256" key="3">
    <source>
        <dbReference type="ARBA" id="ARBA00022692"/>
    </source>
</evidence>
<comment type="similarity">
    <text evidence="6">Belongs to the MIP/aquaporin (TC 1.A.8) family.</text>
</comment>
<feature type="transmembrane region" description="Helical" evidence="7">
    <location>
        <begin position="131"/>
        <end position="150"/>
    </location>
</feature>
<reference evidence="8 9" key="1">
    <citation type="submission" date="2023-07" db="EMBL/GenBank/DDBJ databases">
        <title>Genomic Encyclopedia of Type Strains, Phase IV (KMG-IV): sequencing the most valuable type-strain genomes for metagenomic binning, comparative biology and taxonomic classification.</title>
        <authorList>
            <person name="Goeker M."/>
        </authorList>
    </citation>
    <scope>NUCLEOTIDE SEQUENCE [LARGE SCALE GENOMIC DNA]</scope>
    <source>
        <strain evidence="8 9">DSM 18695</strain>
    </source>
</reference>
<dbReference type="InterPro" id="IPR023271">
    <property type="entry name" value="Aquaporin-like"/>
</dbReference>
<dbReference type="EMBL" id="JAUSVS010000009">
    <property type="protein sequence ID" value="MDQ0466152.1"/>
    <property type="molecule type" value="Genomic_DNA"/>
</dbReference>
<comment type="subcellular location">
    <subcellularLocation>
        <location evidence="1">Membrane</location>
        <topology evidence="1">Multi-pass membrane protein</topology>
    </subcellularLocation>
</comment>
<proteinExistence type="inferred from homology"/>
<evidence type="ECO:0000313" key="9">
    <source>
        <dbReference type="Proteomes" id="UP001228905"/>
    </source>
</evidence>
<gene>
    <name evidence="8" type="ORF">QO010_003945</name>
</gene>
<dbReference type="InterPro" id="IPR034294">
    <property type="entry name" value="Aquaporin_transptr"/>
</dbReference>
<protein>
    <submittedName>
        <fullName evidence="8">Glycerol uptake facilitator-like aquaporin</fullName>
    </submittedName>
</protein>
<dbReference type="PANTHER" id="PTHR45724:SF13">
    <property type="entry name" value="AQUAPORIN NIP1-1-RELATED"/>
    <property type="match status" value="1"/>
</dbReference>
<evidence type="ECO:0000256" key="5">
    <source>
        <dbReference type="ARBA" id="ARBA00023136"/>
    </source>
</evidence>
<feature type="transmembrane region" description="Helical" evidence="7">
    <location>
        <begin position="94"/>
        <end position="119"/>
    </location>
</feature>
<dbReference type="InterPro" id="IPR000425">
    <property type="entry name" value="MIP"/>
</dbReference>